<dbReference type="InterPro" id="IPR020558">
    <property type="entry name" value="DiOHA_6PGluconate_deHydtase_CS"/>
</dbReference>
<dbReference type="InterPro" id="IPR056740">
    <property type="entry name" value="ILV_EDD_C"/>
</dbReference>
<evidence type="ECO:0000256" key="21">
    <source>
        <dbReference type="PROSITE-ProRule" id="PRU00176"/>
    </source>
</evidence>
<keyword evidence="7" id="KW-0507">mRNA processing</keyword>
<evidence type="ECO:0000256" key="5">
    <source>
        <dbReference type="ARBA" id="ARBA00010617"/>
    </source>
</evidence>
<dbReference type="InterPro" id="IPR000504">
    <property type="entry name" value="RRM_dom"/>
</dbReference>
<name>A0AAN4TE89_ASPLE</name>
<comment type="function">
    <text evidence="19">Plays a role in maintaining the mitochondrial genome and in controlling the mtDNA escape. Involved in the regulation of mtDNA nucleotide structure and number. May have a dispensable role in early maturation of pre-rRNA.</text>
</comment>
<feature type="binding site" description="axial binding residue" evidence="20">
    <location>
        <position position="1263"/>
    </location>
    <ligand>
        <name>heme</name>
        <dbReference type="ChEBI" id="CHEBI:30413"/>
    </ligand>
    <ligandPart>
        <name>Fe</name>
        <dbReference type="ChEBI" id="CHEBI:18248"/>
    </ligandPart>
</feature>
<dbReference type="Pfam" id="PF00920">
    <property type="entry name" value="ILVD_EDD_N"/>
    <property type="match status" value="1"/>
</dbReference>
<dbReference type="InterPro" id="IPR001128">
    <property type="entry name" value="Cyt_P450"/>
</dbReference>
<dbReference type="PROSITE" id="PS50102">
    <property type="entry name" value="RRM"/>
    <property type="match status" value="1"/>
</dbReference>
<evidence type="ECO:0000256" key="17">
    <source>
        <dbReference type="ARBA" id="ARBA00023136"/>
    </source>
</evidence>
<dbReference type="EMBL" id="BCLY01000016">
    <property type="protein sequence ID" value="GAQ11072.1"/>
    <property type="molecule type" value="Genomic_DNA"/>
</dbReference>
<evidence type="ECO:0000256" key="6">
    <source>
        <dbReference type="ARBA" id="ARBA00020222"/>
    </source>
</evidence>
<dbReference type="SUPFAM" id="SSF48264">
    <property type="entry name" value="Cytochrome P450"/>
    <property type="match status" value="1"/>
</dbReference>
<gene>
    <name evidence="24" type="ORF">ALT_8393</name>
</gene>
<dbReference type="PRINTS" id="PR00465">
    <property type="entry name" value="EP450IV"/>
</dbReference>
<dbReference type="GO" id="GO:0003723">
    <property type="term" value="F:RNA binding"/>
    <property type="evidence" value="ECO:0007669"/>
    <property type="project" value="UniProtKB-UniRule"/>
</dbReference>
<evidence type="ECO:0000256" key="16">
    <source>
        <dbReference type="ARBA" id="ARBA00023128"/>
    </source>
</evidence>
<organism evidence="24 25">
    <name type="scientific">Aspergillus lentulus</name>
    <dbReference type="NCBI Taxonomy" id="293939"/>
    <lineage>
        <taxon>Eukaryota</taxon>
        <taxon>Fungi</taxon>
        <taxon>Dikarya</taxon>
        <taxon>Ascomycota</taxon>
        <taxon>Pezizomycotina</taxon>
        <taxon>Eurotiomycetes</taxon>
        <taxon>Eurotiomycetidae</taxon>
        <taxon>Eurotiales</taxon>
        <taxon>Aspergillaceae</taxon>
        <taxon>Aspergillus</taxon>
        <taxon>Aspergillus subgen. Fumigati</taxon>
    </lineage>
</organism>
<dbReference type="InterPro" id="IPR000581">
    <property type="entry name" value="ILV_EDD_N"/>
</dbReference>
<evidence type="ECO:0000256" key="13">
    <source>
        <dbReference type="ARBA" id="ARBA00022989"/>
    </source>
</evidence>
<dbReference type="Gene3D" id="1.10.630.10">
    <property type="entry name" value="Cytochrome P450"/>
    <property type="match status" value="1"/>
</dbReference>
<keyword evidence="16" id="KW-0496">Mitochondrion</keyword>
<evidence type="ECO:0000256" key="3">
    <source>
        <dbReference type="ARBA" id="ARBA00006486"/>
    </source>
</evidence>
<dbReference type="GO" id="GO:0005743">
    <property type="term" value="C:mitochondrial inner membrane"/>
    <property type="evidence" value="ECO:0007669"/>
    <property type="project" value="UniProtKB-SubCell"/>
</dbReference>
<dbReference type="Pfam" id="PF00076">
    <property type="entry name" value="RRM_1"/>
    <property type="match status" value="1"/>
</dbReference>
<evidence type="ECO:0000256" key="18">
    <source>
        <dbReference type="ARBA" id="ARBA00023239"/>
    </source>
</evidence>
<evidence type="ECO:0000256" key="14">
    <source>
        <dbReference type="ARBA" id="ARBA00023002"/>
    </source>
</evidence>
<dbReference type="InterPro" id="IPR018850">
    <property type="entry name" value="Mt_escape_2_C"/>
</dbReference>
<keyword evidence="20" id="KW-0349">Heme</keyword>
<keyword evidence="8 22" id="KW-0812">Transmembrane</keyword>
<dbReference type="InterPro" id="IPR037237">
    <property type="entry name" value="IlvD/EDD_N"/>
</dbReference>
<dbReference type="InterPro" id="IPR042096">
    <property type="entry name" value="Dihydro-acid_dehy_C"/>
</dbReference>
<dbReference type="FunFam" id="3.30.70.330:FF:000959">
    <property type="entry name" value="Mitochondrial escape protein 2"/>
    <property type="match status" value="1"/>
</dbReference>
<evidence type="ECO:0000313" key="25">
    <source>
        <dbReference type="Proteomes" id="UP000051487"/>
    </source>
</evidence>
<accession>A0AAN4TE89</accession>
<feature type="domain" description="RRM" evidence="23">
    <location>
        <begin position="185"/>
        <end position="277"/>
    </location>
</feature>
<dbReference type="CDD" id="cd11040">
    <property type="entry name" value="CYP7_CYP8-like"/>
    <property type="match status" value="1"/>
</dbReference>
<dbReference type="Pfam" id="PF24877">
    <property type="entry name" value="ILV_EDD_C"/>
    <property type="match status" value="1"/>
</dbReference>
<dbReference type="Pfam" id="PF00067">
    <property type="entry name" value="p450"/>
    <property type="match status" value="1"/>
</dbReference>
<reference evidence="24 25" key="1">
    <citation type="submission" date="2015-11" db="EMBL/GenBank/DDBJ databases">
        <title>Aspergillus lentulus strain IFM 54703T.</title>
        <authorList>
            <person name="Kusuya Y."/>
            <person name="Sakai K."/>
            <person name="Kamei K."/>
            <person name="Takahashi H."/>
            <person name="Yaguchi T."/>
        </authorList>
    </citation>
    <scope>NUCLEOTIDE SEQUENCE [LARGE SCALE GENOMIC DNA]</scope>
    <source>
        <strain evidence="24 25">IFM 54703</strain>
    </source>
</reference>
<dbReference type="InterPro" id="IPR012677">
    <property type="entry name" value="Nucleotide-bd_a/b_plait_sf"/>
</dbReference>
<dbReference type="GO" id="GO:0004497">
    <property type="term" value="F:monooxygenase activity"/>
    <property type="evidence" value="ECO:0007669"/>
    <property type="project" value="InterPro"/>
</dbReference>
<keyword evidence="9 20" id="KW-0479">Metal-binding</keyword>
<evidence type="ECO:0000313" key="24">
    <source>
        <dbReference type="EMBL" id="GAQ11072.1"/>
    </source>
</evidence>
<protein>
    <recommendedName>
        <fullName evidence="6">Mitochondrial escape protein 2</fullName>
    </recommendedName>
</protein>
<sequence>MMRTRTPGLVPRICQTPLSWKPSPTQLTRVRYARWSTSHAVSWLETGHIDLKENEGLLFINNIFPSKLQWLLRGPLGGMRSYEEAVKRIDRPHLAASDTFQIIQRVVPRNLNIQVKEVVPRFREGGAFVKYTRPSNVNDDDIEASIKENLKENPIRPWFNPFQTVQVCRVVGRPWIEDLYRIPSPRLKVAFHPVSPEASAADLNTETLYTLFRPYGKIRDIEKQPSDSKVTPRYAFVEFSRPKYAGMAKNCMHGITVPEQEGGGKSGTRLKIKYERKIKLSMIKDWLLSHPRIVIPVLAALLAAITVTIFDPMRTFFIKLKIKSTLQTEENGVVQWIRKQVNKANIIYFGRKGADPRGLTAIWEDRQEDITRLQSWLMENVETFIVVHGPRGSGKRELVLDRALVDYKYKLVLDCKQIQDARGDSAKIARAASQVGYRPVFSWMNSISSFIDLAAQGMIGTKAGFSETLDAQLSNIWQNTATALKKVTLEHRKKNDKDSHLTDEEYLEAHPELRPVVVIDNYLHNASESSVVYDKITEWAAGLTAGNIAHVIFLTTDVSYAKPLSKALPNSVFRTITLGDCSLEVGRKFVVNHLAYESKDGKTQPGRAEELEDLDACIETLGGRVTDLEFMAHRIEAGETPRGAVNRIIEQSASEILKMFLLTPETIEQSWTHEQAWYLIKRLAESKDGALSYNEIVLSELFKENGEITLRALEHAELISITAVNGCPQTIRPGKPVLRAAFKKVTENKALSSRMDLAIIAQKVNKENKSIGKYEEELSLLGSLPRQPRELTDRIQWLLNKVYSSQNNIAKYEKERHSIPFGWDHINFVRRARDYMDEAVFGIILGGSKHDVVVSPSLTKAILASRGTSSTALINYTLEKIGGDKGAIRNLSATDHHIIHHNIPNLLMREPFLTEASKAAKDITERETPNLVTFCRSMVDQAPWERRSEAEVIDGKEKPTAEVNLFALVRNFVGHISTSVSMGQAFLEAFPNLLDDMWDFDNRFLAMSFGAPRWLPLPGLSAAYAARDRILDAFAAYHQAFVSWDEGNDPGVKFRDLDDVSEPMKQRIRKFKELGLSPRSSAPGHLSLFWALNANSPTVVFWHILRIYSDPALLEEIRKEIAPFANAHRPSREETGLPFQEPAKISLDPDELFRSCPLLKASFYETMRLDSAGLSFREVTSDLTVTESPEDAAAANLGDPRTYRIKKGGNIIMAHGVVQRDPQLFSNPEQFDPLRFIVTDPDTGAQKADMHTIYPFGGGVSGCKGRALAERTILLFSAAIISMWDIEPASGKEFAIPGHRPSSGAYLPKNDIKDNKAEYSPSGDYDLSAAISSDFGLRQGLTSYGDAHFSLFLRKVFIKALGYSEDALSRPIIGIINTFSGFNPCHANVPQLIEAVKRGIQLNGGLAIEFPTISIHESFSHPTSMFLRNLMSMDTEEMIRAQPLDACIMIGGCDKTVPAQLMGGISANKPVLPLVTGPMMPGSHRGQRIGACTDCRNNWAAFRAGDIDIEEISAINDELAPTIGTCGVMGTASTMACITAALGLMPLRGASAPAVSSARVRIAEETGAHAVAAALAKRRPQDILSKESFLNAITVLQAIGGSTNAVVHLMAIVNRHPKLQGVITLDTFAEIGRRTPLLIDLKPSGDNYMNDFHNAGGMLALLHTLRPLLHFSAMTISGQTLGEVLDASPFRTFPFSQQVIRPLSNPLYPSSSLVVLRGNIAPDGAIIKASASKDRRLVSHTGPAVVFESPEDLAKRIDDPDLDVTKDSVLVLKGIGPIGNPGMPEAGLIPIPRKLASAGVKDMLRLSDGRMSGTAGGTIVLHISPESALPESPFGVVQTGDMITCDADHGKLTLEISDEELKSRIQTRKKEGSDLAKGWLDRTRRRGYRSLYERSVNQAPDGADFDFLTAVGPSDVSK</sequence>
<keyword evidence="11 21" id="KW-0694">RNA-binding</keyword>
<dbReference type="GO" id="GO:0005506">
    <property type="term" value="F:iron ion binding"/>
    <property type="evidence" value="ECO:0007669"/>
    <property type="project" value="InterPro"/>
</dbReference>
<dbReference type="GO" id="GO:0020037">
    <property type="term" value="F:heme binding"/>
    <property type="evidence" value="ECO:0007669"/>
    <property type="project" value="InterPro"/>
</dbReference>
<dbReference type="PANTHER" id="PTHR32198:SF2">
    <property type="entry name" value="MITOCHONDRIAL ESCAPE PROTEIN 2"/>
    <property type="match status" value="1"/>
</dbReference>
<evidence type="ECO:0000256" key="12">
    <source>
        <dbReference type="ARBA" id="ARBA00022946"/>
    </source>
</evidence>
<dbReference type="PANTHER" id="PTHR32198">
    <property type="entry name" value="MITOCHONDRIAL ESCAPE PROTEIN 2"/>
    <property type="match status" value="1"/>
</dbReference>
<comment type="similarity">
    <text evidence="5">Belongs to the cytochrome P450 family.</text>
</comment>
<evidence type="ECO:0000256" key="22">
    <source>
        <dbReference type="SAM" id="Phobius"/>
    </source>
</evidence>
<keyword evidence="18" id="KW-0456">Lyase</keyword>
<evidence type="ECO:0000256" key="8">
    <source>
        <dbReference type="ARBA" id="ARBA00022692"/>
    </source>
</evidence>
<dbReference type="SUPFAM" id="SSF52016">
    <property type="entry name" value="LeuD/IlvD-like"/>
    <property type="match status" value="1"/>
</dbReference>
<comment type="similarity">
    <text evidence="3">Belongs to the IlvD/Edd family.</text>
</comment>
<proteinExistence type="inferred from homology"/>
<keyword evidence="10" id="KW-0999">Mitochondrion inner membrane</keyword>
<dbReference type="SUPFAM" id="SSF54928">
    <property type="entry name" value="RNA-binding domain, RBD"/>
    <property type="match status" value="1"/>
</dbReference>
<dbReference type="PROSITE" id="PS00886">
    <property type="entry name" value="ILVD_EDD_1"/>
    <property type="match status" value="1"/>
</dbReference>
<dbReference type="NCBIfam" id="NF004784">
    <property type="entry name" value="PRK06131.1"/>
    <property type="match status" value="1"/>
</dbReference>
<dbReference type="GO" id="GO:0006397">
    <property type="term" value="P:mRNA processing"/>
    <property type="evidence" value="ECO:0007669"/>
    <property type="project" value="UniProtKB-KW"/>
</dbReference>
<keyword evidence="14" id="KW-0560">Oxidoreductase</keyword>
<dbReference type="Gene3D" id="3.30.70.330">
    <property type="match status" value="1"/>
</dbReference>
<dbReference type="InterPro" id="IPR002403">
    <property type="entry name" value="Cyt_P450_E_grp-IV"/>
</dbReference>
<evidence type="ECO:0000256" key="9">
    <source>
        <dbReference type="ARBA" id="ARBA00022723"/>
    </source>
</evidence>
<keyword evidence="12" id="KW-0809">Transit peptide</keyword>
<keyword evidence="13 22" id="KW-1133">Transmembrane helix</keyword>
<dbReference type="GO" id="GO:0016705">
    <property type="term" value="F:oxidoreductase activity, acting on paired donors, with incorporation or reduction of molecular oxygen"/>
    <property type="evidence" value="ECO:0007669"/>
    <property type="project" value="InterPro"/>
</dbReference>
<dbReference type="SUPFAM" id="SSF143975">
    <property type="entry name" value="IlvD/EDD N-terminal domain-like"/>
    <property type="match status" value="1"/>
</dbReference>
<feature type="transmembrane region" description="Helical" evidence="22">
    <location>
        <begin position="286"/>
        <end position="310"/>
    </location>
</feature>
<evidence type="ECO:0000259" key="23">
    <source>
        <dbReference type="PROSITE" id="PS50102"/>
    </source>
</evidence>
<evidence type="ECO:0000256" key="20">
    <source>
        <dbReference type="PIRSR" id="PIRSR602403-1"/>
    </source>
</evidence>
<dbReference type="InterPro" id="IPR035979">
    <property type="entry name" value="RBD_domain_sf"/>
</dbReference>
<dbReference type="Proteomes" id="UP000051487">
    <property type="component" value="Unassembled WGS sequence"/>
</dbReference>
<evidence type="ECO:0000256" key="10">
    <source>
        <dbReference type="ARBA" id="ARBA00022792"/>
    </source>
</evidence>
<dbReference type="GO" id="GO:0016836">
    <property type="term" value="F:hydro-lyase activity"/>
    <property type="evidence" value="ECO:0007669"/>
    <property type="project" value="UniProtKB-ARBA"/>
</dbReference>
<evidence type="ECO:0000256" key="7">
    <source>
        <dbReference type="ARBA" id="ARBA00022664"/>
    </source>
</evidence>
<dbReference type="Pfam" id="PF10443">
    <property type="entry name" value="RNA12"/>
    <property type="match status" value="1"/>
</dbReference>
<evidence type="ECO:0000256" key="1">
    <source>
        <dbReference type="ARBA" id="ARBA00001971"/>
    </source>
</evidence>
<evidence type="ECO:0000256" key="2">
    <source>
        <dbReference type="ARBA" id="ARBA00004434"/>
    </source>
</evidence>
<evidence type="ECO:0000256" key="11">
    <source>
        <dbReference type="ARBA" id="ARBA00022884"/>
    </source>
</evidence>
<comment type="cofactor">
    <cofactor evidence="1 20">
        <name>heme</name>
        <dbReference type="ChEBI" id="CHEBI:30413"/>
    </cofactor>
</comment>
<keyword evidence="17 22" id="KW-0472">Membrane</keyword>
<keyword evidence="15 20" id="KW-0408">Iron</keyword>
<evidence type="ECO:0000256" key="15">
    <source>
        <dbReference type="ARBA" id="ARBA00023004"/>
    </source>
</evidence>
<comment type="caution">
    <text evidence="24">The sequence shown here is derived from an EMBL/GenBank/DDBJ whole genome shotgun (WGS) entry which is preliminary data.</text>
</comment>
<comment type="similarity">
    <text evidence="4">Belongs to the YME2 family.</text>
</comment>
<dbReference type="Gene3D" id="3.50.30.80">
    <property type="entry name" value="IlvD/EDD C-terminal domain-like"/>
    <property type="match status" value="1"/>
</dbReference>
<evidence type="ECO:0000256" key="4">
    <source>
        <dbReference type="ARBA" id="ARBA00010320"/>
    </source>
</evidence>
<evidence type="ECO:0000256" key="19">
    <source>
        <dbReference type="ARBA" id="ARBA00025276"/>
    </source>
</evidence>
<dbReference type="InterPro" id="IPR036396">
    <property type="entry name" value="Cyt_P450_sf"/>
</dbReference>
<comment type="subcellular location">
    <subcellularLocation>
        <location evidence="2">Mitochondrion inner membrane</location>
        <topology evidence="2">Single-pass membrane protein</topology>
    </subcellularLocation>
</comment>
<dbReference type="InterPro" id="IPR039627">
    <property type="entry name" value="Yme2_C"/>
</dbReference>